<keyword evidence="3" id="KW-1185">Reference proteome</keyword>
<reference evidence="3" key="1">
    <citation type="journal article" date="2013" name="Science">
        <title>The Amborella genome and the evolution of flowering plants.</title>
        <authorList>
            <consortium name="Amborella Genome Project"/>
        </authorList>
    </citation>
    <scope>NUCLEOTIDE SEQUENCE [LARGE SCALE GENOMIC DNA]</scope>
</reference>
<name>W1PTI9_AMBTC</name>
<protein>
    <submittedName>
        <fullName evidence="2">Uncharacterized protein</fullName>
    </submittedName>
</protein>
<accession>W1PTI9</accession>
<feature type="region of interest" description="Disordered" evidence="1">
    <location>
        <begin position="72"/>
        <end position="112"/>
    </location>
</feature>
<evidence type="ECO:0000313" key="2">
    <source>
        <dbReference type="EMBL" id="ERN11363.1"/>
    </source>
</evidence>
<gene>
    <name evidence="2" type="ORF">AMTR_s00176p00020230</name>
</gene>
<dbReference type="EMBL" id="KI392708">
    <property type="protein sequence ID" value="ERN11363.1"/>
    <property type="molecule type" value="Genomic_DNA"/>
</dbReference>
<evidence type="ECO:0000256" key="1">
    <source>
        <dbReference type="SAM" id="MobiDB-lite"/>
    </source>
</evidence>
<dbReference type="HOGENOM" id="CLU_2149264_0_0_1"/>
<dbReference type="AlphaFoldDB" id="W1PTI9"/>
<sequence>MLHNLLLYKPRASAEKYDPSDPRAGSGPSNYDQRVGLGREIQLEGRTGRLQPKGRAGLGNYDLRVGLGQAKQLRPEGRAGPGNYDLRVGLGQTKQLGPEGRARQEWGTTTRG</sequence>
<feature type="region of interest" description="Disordered" evidence="1">
    <location>
        <begin position="1"/>
        <end position="35"/>
    </location>
</feature>
<dbReference type="Gramene" id="ERN11363">
    <property type="protein sequence ID" value="ERN11363"/>
    <property type="gene ID" value="AMTR_s00176p00020230"/>
</dbReference>
<proteinExistence type="predicted"/>
<feature type="compositionally biased region" description="Basic and acidic residues" evidence="1">
    <location>
        <begin position="12"/>
        <end position="21"/>
    </location>
</feature>
<evidence type="ECO:0000313" key="3">
    <source>
        <dbReference type="Proteomes" id="UP000017836"/>
    </source>
</evidence>
<organism evidence="2 3">
    <name type="scientific">Amborella trichopoda</name>
    <dbReference type="NCBI Taxonomy" id="13333"/>
    <lineage>
        <taxon>Eukaryota</taxon>
        <taxon>Viridiplantae</taxon>
        <taxon>Streptophyta</taxon>
        <taxon>Embryophyta</taxon>
        <taxon>Tracheophyta</taxon>
        <taxon>Spermatophyta</taxon>
        <taxon>Magnoliopsida</taxon>
        <taxon>Amborellales</taxon>
        <taxon>Amborellaceae</taxon>
        <taxon>Amborella</taxon>
    </lineage>
</organism>
<dbReference type="Proteomes" id="UP000017836">
    <property type="component" value="Unassembled WGS sequence"/>
</dbReference>